<dbReference type="AlphaFoldDB" id="A0AAV4VBZ6"/>
<name>A0AAV4VBZ6_9ARAC</name>
<sequence>MGEAWEESRIDTVSDFWRAKNYPGSSPNWHIEPVTLITTWPYTGALFQKTRLPSLKHNPQTPSPERNLAISTARVIRSSRNSSSITSREPSYVSDVGK</sequence>
<dbReference type="EMBL" id="BPLQ01012792">
    <property type="protein sequence ID" value="GIY67911.1"/>
    <property type="molecule type" value="Genomic_DNA"/>
</dbReference>
<proteinExistence type="predicted"/>
<feature type="compositionally biased region" description="Low complexity" evidence="1">
    <location>
        <begin position="79"/>
        <end position="91"/>
    </location>
</feature>
<protein>
    <submittedName>
        <fullName evidence="2">Uncharacterized protein</fullName>
    </submittedName>
</protein>
<comment type="caution">
    <text evidence="2">The sequence shown here is derived from an EMBL/GenBank/DDBJ whole genome shotgun (WGS) entry which is preliminary data.</text>
</comment>
<gene>
    <name evidence="2" type="ORF">CDAR_563721</name>
</gene>
<evidence type="ECO:0000313" key="3">
    <source>
        <dbReference type="Proteomes" id="UP001054837"/>
    </source>
</evidence>
<accession>A0AAV4VBZ6</accession>
<organism evidence="2 3">
    <name type="scientific">Caerostris darwini</name>
    <dbReference type="NCBI Taxonomy" id="1538125"/>
    <lineage>
        <taxon>Eukaryota</taxon>
        <taxon>Metazoa</taxon>
        <taxon>Ecdysozoa</taxon>
        <taxon>Arthropoda</taxon>
        <taxon>Chelicerata</taxon>
        <taxon>Arachnida</taxon>
        <taxon>Araneae</taxon>
        <taxon>Araneomorphae</taxon>
        <taxon>Entelegynae</taxon>
        <taxon>Araneoidea</taxon>
        <taxon>Araneidae</taxon>
        <taxon>Caerostris</taxon>
    </lineage>
</organism>
<evidence type="ECO:0000313" key="2">
    <source>
        <dbReference type="EMBL" id="GIY67911.1"/>
    </source>
</evidence>
<feature type="region of interest" description="Disordered" evidence="1">
    <location>
        <begin position="79"/>
        <end position="98"/>
    </location>
</feature>
<evidence type="ECO:0000256" key="1">
    <source>
        <dbReference type="SAM" id="MobiDB-lite"/>
    </source>
</evidence>
<dbReference type="Proteomes" id="UP001054837">
    <property type="component" value="Unassembled WGS sequence"/>
</dbReference>
<keyword evidence="3" id="KW-1185">Reference proteome</keyword>
<reference evidence="2 3" key="1">
    <citation type="submission" date="2021-06" db="EMBL/GenBank/DDBJ databases">
        <title>Caerostris darwini draft genome.</title>
        <authorList>
            <person name="Kono N."/>
            <person name="Arakawa K."/>
        </authorList>
    </citation>
    <scope>NUCLEOTIDE SEQUENCE [LARGE SCALE GENOMIC DNA]</scope>
</reference>